<dbReference type="Proteomes" id="UP000466307">
    <property type="component" value="Unassembled WGS sequence"/>
</dbReference>
<evidence type="ECO:0000256" key="2">
    <source>
        <dbReference type="SAM" id="Phobius"/>
    </source>
</evidence>
<sequence>MQLRRAHHLPWWARVVGALLLVAGVALMHTVVAGPATTMPAHAMHDGQTVPPAMASQTQDPDTQMGDGDHCDLGHHCTFVRGDDVPLPPVILVVLIWILVAPLVLRDLWPAVVQRLGRPPPWAVPTHLELAVIRC</sequence>
<keyword evidence="4" id="KW-1185">Reference proteome</keyword>
<feature type="transmembrane region" description="Helical" evidence="2">
    <location>
        <begin position="90"/>
        <end position="109"/>
    </location>
</feature>
<keyword evidence="2" id="KW-0472">Membrane</keyword>
<gene>
    <name evidence="3" type="ORF">GYA93_05020</name>
</gene>
<keyword evidence="2" id="KW-1133">Transmembrane helix</keyword>
<organism evidence="3 4">
    <name type="scientific">Gordonia desulfuricans</name>
    <dbReference type="NCBI Taxonomy" id="89051"/>
    <lineage>
        <taxon>Bacteria</taxon>
        <taxon>Bacillati</taxon>
        <taxon>Actinomycetota</taxon>
        <taxon>Actinomycetes</taxon>
        <taxon>Mycobacteriales</taxon>
        <taxon>Gordoniaceae</taxon>
        <taxon>Gordonia</taxon>
    </lineage>
</organism>
<feature type="region of interest" description="Disordered" evidence="1">
    <location>
        <begin position="47"/>
        <end position="68"/>
    </location>
</feature>
<dbReference type="AlphaFoldDB" id="A0A7K3LL04"/>
<evidence type="ECO:0000256" key="1">
    <source>
        <dbReference type="SAM" id="MobiDB-lite"/>
    </source>
</evidence>
<dbReference type="RefSeq" id="WP_059037243.1">
    <property type="nucleotide sequence ID" value="NZ_JAADZU010000010.1"/>
</dbReference>
<name>A0A7K3LL04_9ACTN</name>
<evidence type="ECO:0000313" key="3">
    <source>
        <dbReference type="EMBL" id="NDK88942.1"/>
    </source>
</evidence>
<keyword evidence="2" id="KW-0812">Transmembrane</keyword>
<dbReference type="EMBL" id="JAADZU010000010">
    <property type="protein sequence ID" value="NDK88942.1"/>
    <property type="molecule type" value="Genomic_DNA"/>
</dbReference>
<protein>
    <submittedName>
        <fullName evidence="3">Uncharacterized protein</fullName>
    </submittedName>
</protein>
<proteinExistence type="predicted"/>
<accession>A0A7K3LL04</accession>
<evidence type="ECO:0000313" key="4">
    <source>
        <dbReference type="Proteomes" id="UP000466307"/>
    </source>
</evidence>
<reference evidence="3 4" key="1">
    <citation type="submission" date="2020-01" db="EMBL/GenBank/DDBJ databases">
        <title>Investigation of new actinobacteria for the biodesulphurisation of diesel fuel.</title>
        <authorList>
            <person name="Athi Narayanan S.M."/>
        </authorList>
    </citation>
    <scope>NUCLEOTIDE SEQUENCE [LARGE SCALE GENOMIC DNA]</scope>
    <source>
        <strain evidence="3 4">213E</strain>
    </source>
</reference>
<comment type="caution">
    <text evidence="3">The sequence shown here is derived from an EMBL/GenBank/DDBJ whole genome shotgun (WGS) entry which is preliminary data.</text>
</comment>